<gene>
    <name evidence="1" type="ORF">GMD50_19080</name>
</gene>
<sequence>MNIIYRVENVKKIKEEIKKAIDEFCNVFNPTEGVLYIFEDTLTKAIFSECHVSADKLIFKGTVDSPLDAENQAEYRANRDVVADNIAFLQMKEDALRKRSFSNIVAEYNVAFDEQHPLKIIGGQHRFIAIEEALSKGINQVHGLKVYFGLNTEQRLDVQLISNTNIAVSSDLLDRMLETVKGPELRNWCQQTGLLNEHEDFADKKQRGSRFTVRAARTFIMNFYAGKRIASENFPKEKTIPVLAKTGGLDEDWEKLKHNNAQLWSDEQLIEAGKAFAKLIQEQKNYFSKSNGKSSNSDYADKASSYAIVAAWAYVAGNLQDNPVRLARHYGLTDIKKNDPLNAKVLARVKHVTDPDNYRGLGSRTDVKDRGRLAELFYFQAEKGIGITKELANAAIKRYHAKEALLEALAAESSV</sequence>
<reference evidence="1 2" key="1">
    <citation type="journal article" date="2019" name="Nat. Med.">
        <title>A library of human gut bacterial isolates paired with longitudinal multiomics data enables mechanistic microbiome research.</title>
        <authorList>
            <person name="Poyet M."/>
            <person name="Groussin M."/>
            <person name="Gibbons S.M."/>
            <person name="Avila-Pacheco J."/>
            <person name="Jiang X."/>
            <person name="Kearney S.M."/>
            <person name="Perrotta A.R."/>
            <person name="Berdy B."/>
            <person name="Zhao S."/>
            <person name="Lieberman T.D."/>
            <person name="Swanson P.K."/>
            <person name="Smith M."/>
            <person name="Roesemann S."/>
            <person name="Alexander J.E."/>
            <person name="Rich S.A."/>
            <person name="Livny J."/>
            <person name="Vlamakis H."/>
            <person name="Clish C."/>
            <person name="Bullock K."/>
            <person name="Deik A."/>
            <person name="Scott J."/>
            <person name="Pierce K.A."/>
            <person name="Xavier R.J."/>
            <person name="Alm E.J."/>
        </authorList>
    </citation>
    <scope>NUCLEOTIDE SEQUENCE [LARGE SCALE GENOMIC DNA]</scope>
    <source>
        <strain evidence="1 2">BIOML-A1</strain>
    </source>
</reference>
<dbReference type="RefSeq" id="WP_118413574.1">
    <property type="nucleotide sequence ID" value="NZ_QRPI01000035.1"/>
</dbReference>
<dbReference type="Proteomes" id="UP000478483">
    <property type="component" value="Unassembled WGS sequence"/>
</dbReference>
<proteinExistence type="predicted"/>
<organism evidence="1 2">
    <name type="scientific">Roseburia intestinalis</name>
    <dbReference type="NCBI Taxonomy" id="166486"/>
    <lineage>
        <taxon>Bacteria</taxon>
        <taxon>Bacillati</taxon>
        <taxon>Bacillota</taxon>
        <taxon>Clostridia</taxon>
        <taxon>Lachnospirales</taxon>
        <taxon>Lachnospiraceae</taxon>
        <taxon>Roseburia</taxon>
    </lineage>
</organism>
<evidence type="ECO:0000313" key="1">
    <source>
        <dbReference type="EMBL" id="MTR87085.1"/>
    </source>
</evidence>
<dbReference type="AlphaFoldDB" id="A0A6L6LAC3"/>
<name>A0A6L6LAC3_9FIRM</name>
<comment type="caution">
    <text evidence="1">The sequence shown here is derived from an EMBL/GenBank/DDBJ whole genome shotgun (WGS) entry which is preliminary data.</text>
</comment>
<dbReference type="EMBL" id="WNAJ01000038">
    <property type="protein sequence ID" value="MTR87085.1"/>
    <property type="molecule type" value="Genomic_DNA"/>
</dbReference>
<evidence type="ECO:0008006" key="3">
    <source>
        <dbReference type="Google" id="ProtNLM"/>
    </source>
</evidence>
<evidence type="ECO:0000313" key="2">
    <source>
        <dbReference type="Proteomes" id="UP000478483"/>
    </source>
</evidence>
<protein>
    <recommendedName>
        <fullName evidence="3">DGQHR domain-containing protein</fullName>
    </recommendedName>
</protein>
<accession>A0A6L6LAC3</accession>